<name>A0A8H6MRV6_9PEZI</name>
<evidence type="ECO:0000313" key="2">
    <source>
        <dbReference type="EMBL" id="KAF6805895.1"/>
    </source>
</evidence>
<dbReference type="AlphaFoldDB" id="A0A8H6MRV6"/>
<proteinExistence type="predicted"/>
<dbReference type="EMBL" id="WIGN01000171">
    <property type="protein sequence ID" value="KAF6805895.1"/>
    <property type="molecule type" value="Genomic_DNA"/>
</dbReference>
<gene>
    <name evidence="2" type="ORF">CSOJ01_09191</name>
</gene>
<reference evidence="2 3" key="1">
    <citation type="journal article" date="2020" name="Phytopathology">
        <title>Genome Sequence Resources of Colletotrichum truncatum, C. plurivorum, C. musicola, and C. sojae: Four Species Pathogenic to Soybean (Glycine max).</title>
        <authorList>
            <person name="Rogerio F."/>
            <person name="Boufleur T.R."/>
            <person name="Ciampi-Guillardi M."/>
            <person name="Sukno S.A."/>
            <person name="Thon M.R."/>
            <person name="Massola Junior N.S."/>
            <person name="Baroncelli R."/>
        </authorList>
    </citation>
    <scope>NUCLEOTIDE SEQUENCE [LARGE SCALE GENOMIC DNA]</scope>
    <source>
        <strain evidence="2 3">LFN0009</strain>
    </source>
</reference>
<feature type="region of interest" description="Disordered" evidence="1">
    <location>
        <begin position="72"/>
        <end position="104"/>
    </location>
</feature>
<sequence length="117" mass="12779">MRLPSISATSAFIPAGRGAQKLNFFRGLLLSRDNDATLSRTLARCTRTPTRTLPSSQAVILFGADDPDALSASRLRGPSRISGHRRKANDLNHRKKGPGMTTYTLNMNPYPDLVVGR</sequence>
<keyword evidence="3" id="KW-1185">Reference proteome</keyword>
<feature type="compositionally biased region" description="Basic residues" evidence="1">
    <location>
        <begin position="82"/>
        <end position="97"/>
    </location>
</feature>
<dbReference type="Proteomes" id="UP000652219">
    <property type="component" value="Unassembled WGS sequence"/>
</dbReference>
<evidence type="ECO:0000256" key="1">
    <source>
        <dbReference type="SAM" id="MobiDB-lite"/>
    </source>
</evidence>
<evidence type="ECO:0000313" key="3">
    <source>
        <dbReference type="Proteomes" id="UP000652219"/>
    </source>
</evidence>
<accession>A0A8H6MRV6</accession>
<comment type="caution">
    <text evidence="2">The sequence shown here is derived from an EMBL/GenBank/DDBJ whole genome shotgun (WGS) entry which is preliminary data.</text>
</comment>
<organism evidence="2 3">
    <name type="scientific">Colletotrichum sojae</name>
    <dbReference type="NCBI Taxonomy" id="2175907"/>
    <lineage>
        <taxon>Eukaryota</taxon>
        <taxon>Fungi</taxon>
        <taxon>Dikarya</taxon>
        <taxon>Ascomycota</taxon>
        <taxon>Pezizomycotina</taxon>
        <taxon>Sordariomycetes</taxon>
        <taxon>Hypocreomycetidae</taxon>
        <taxon>Glomerellales</taxon>
        <taxon>Glomerellaceae</taxon>
        <taxon>Colletotrichum</taxon>
        <taxon>Colletotrichum orchidearum species complex</taxon>
    </lineage>
</organism>
<protein>
    <submittedName>
        <fullName evidence="2">Uncharacterized protein</fullName>
    </submittedName>
</protein>